<feature type="compositionally biased region" description="Basic and acidic residues" evidence="3">
    <location>
        <begin position="396"/>
        <end position="408"/>
    </location>
</feature>
<evidence type="ECO:0000313" key="4">
    <source>
        <dbReference type="EMBL" id="KAK0547314.1"/>
    </source>
</evidence>
<feature type="region of interest" description="Disordered" evidence="3">
    <location>
        <begin position="194"/>
        <end position="214"/>
    </location>
</feature>
<comment type="caution">
    <text evidence="4">The sequence shown here is derived from an EMBL/GenBank/DDBJ whole genome shotgun (WGS) entry which is preliminary data.</text>
</comment>
<proteinExistence type="predicted"/>
<dbReference type="PANTHER" id="PTHR45994:SF1">
    <property type="entry name" value="FI21225P1"/>
    <property type="match status" value="1"/>
</dbReference>
<keyword evidence="2" id="KW-0963">Cytoplasm</keyword>
<dbReference type="GO" id="GO:0005737">
    <property type="term" value="C:cytoplasm"/>
    <property type="evidence" value="ECO:0007669"/>
    <property type="project" value="UniProtKB-SubCell"/>
</dbReference>
<feature type="region of interest" description="Disordered" evidence="3">
    <location>
        <begin position="1"/>
        <end position="25"/>
    </location>
</feature>
<feature type="region of interest" description="Disordered" evidence="3">
    <location>
        <begin position="761"/>
        <end position="806"/>
    </location>
</feature>
<organism evidence="4 5">
    <name type="scientific">Tilletia horrida</name>
    <dbReference type="NCBI Taxonomy" id="155126"/>
    <lineage>
        <taxon>Eukaryota</taxon>
        <taxon>Fungi</taxon>
        <taxon>Dikarya</taxon>
        <taxon>Basidiomycota</taxon>
        <taxon>Ustilaginomycotina</taxon>
        <taxon>Exobasidiomycetes</taxon>
        <taxon>Tilletiales</taxon>
        <taxon>Tilletiaceae</taxon>
        <taxon>Tilletia</taxon>
    </lineage>
</organism>
<feature type="region of interest" description="Disordered" evidence="3">
    <location>
        <begin position="826"/>
        <end position="845"/>
    </location>
</feature>
<dbReference type="Proteomes" id="UP001176517">
    <property type="component" value="Unassembled WGS sequence"/>
</dbReference>
<dbReference type="PANTHER" id="PTHR45994">
    <property type="entry name" value="FI21225P1"/>
    <property type="match status" value="1"/>
</dbReference>
<feature type="region of interest" description="Disordered" evidence="3">
    <location>
        <begin position="296"/>
        <end position="325"/>
    </location>
</feature>
<dbReference type="AlphaFoldDB" id="A0AAN6GLU6"/>
<feature type="compositionally biased region" description="Basic and acidic residues" evidence="3">
    <location>
        <begin position="1"/>
        <end position="14"/>
    </location>
</feature>
<feature type="compositionally biased region" description="Basic and acidic residues" evidence="3">
    <location>
        <begin position="309"/>
        <end position="318"/>
    </location>
</feature>
<evidence type="ECO:0000256" key="2">
    <source>
        <dbReference type="ARBA" id="ARBA00022490"/>
    </source>
</evidence>
<evidence type="ECO:0000313" key="5">
    <source>
        <dbReference type="Proteomes" id="UP001176517"/>
    </source>
</evidence>
<evidence type="ECO:0000256" key="3">
    <source>
        <dbReference type="SAM" id="MobiDB-lite"/>
    </source>
</evidence>
<reference evidence="4" key="1">
    <citation type="journal article" date="2023" name="PhytoFront">
        <title>Draft Genome Resources of Seven Strains of Tilletia horrida, Causal Agent of Kernel Smut of Rice.</title>
        <authorList>
            <person name="Khanal S."/>
            <person name="Antony Babu S."/>
            <person name="Zhou X.G."/>
        </authorList>
    </citation>
    <scope>NUCLEOTIDE SEQUENCE</scope>
    <source>
        <strain evidence="4">TX6</strain>
    </source>
</reference>
<dbReference type="InterPro" id="IPR011989">
    <property type="entry name" value="ARM-like"/>
</dbReference>
<dbReference type="EMBL" id="JAPDMZ010000165">
    <property type="protein sequence ID" value="KAK0547314.1"/>
    <property type="molecule type" value="Genomic_DNA"/>
</dbReference>
<protein>
    <submittedName>
        <fullName evidence="4">SWI5-dependent HO expression protein 4</fullName>
    </submittedName>
</protein>
<evidence type="ECO:0000256" key="1">
    <source>
        <dbReference type="ARBA" id="ARBA00004496"/>
    </source>
</evidence>
<comment type="subcellular location">
    <subcellularLocation>
        <location evidence="1">Cytoplasm</location>
    </subcellularLocation>
</comment>
<keyword evidence="5" id="KW-1185">Reference proteome</keyword>
<sequence length="944" mass="99631">MARIDEVTDDHAGDDGVPGQLPSVASFSPATSETDYAAAVVALAQACAAASTDESISAQYGSQVSDVLDSGKGEDIKSAFSFISALSIVHPPTAHSLMVASDGPDLLESCFDAVDLLKSGEGDEAQLFLGAALASLVDYPPSRSELASANPRAQRIQTWATNAVTAGSLGRASVQRSQTGLYAALLLLKLAAPNPSSSGVPSDPQRAAAGRKRAAETGPAAYSLAKQEVMRVAKTPQIRLTRPARATLLAALETLAYLSILNVDSASTDFRDKLSADAALLKSLTHLATLAGRPVQAGASGSGALKRPVFPDRSDPSKQDSSVYSFDPSIATSGSELGHDVAIQYALASVFQNVCAYPAQLSSEQRQVERLRRVAAQKQRQAELKASQGGSQEGQRSTEAEDSKDDYRVQVTRSETRCTRLIDAGVVSALVSLTSSAASSRQASQRPGDKTAVKPMSRLREAIAATFSALTTRQDQRIRGRIAQQGGATALLKMSEQELERYRTNAQLDRRRNTSTEPHTGPQTDAAIDLVPLHALARMCISLDPSLLFGSAGKGGPIVAVPPLCTLFLHPSSEADALAGFEAALALTNLASVGPEIASSICKFSLAMLIDGSGRGSTPSGRTRDSLLEVLSAGVFAEDNALTRKAHIELICNLVQCEDAFKFWSGEAEDDDDASVNATDEGTTRRAAQSRLHILAAFCSPAVLEAESKDDKAREVSLSTRLAASGTLASLCSSPSACDRVLHLSKRSLNTLARLIAPVRPRESDSIQDGSVERFTEVTAGSGEEDDDDDKTAVDHAGSGSSANVATMDTEAWQMTDEEEVELVEAEDADVESYRADTRQPEVKAPDQARAQLGLRGATIAHCLIQYLCWRKEQGGDSVGRLGSRLAASGMVAALQEMVVSGMAELRVNAEEDAGAGSMKREVVRLCLESLKAWSSMGMSSSSR</sequence>
<gene>
    <name evidence="4" type="primary">SHE4</name>
    <name evidence="4" type="ORF">OC846_004912</name>
</gene>
<dbReference type="SUPFAM" id="SSF48371">
    <property type="entry name" value="ARM repeat"/>
    <property type="match status" value="1"/>
</dbReference>
<dbReference type="InterPro" id="IPR016024">
    <property type="entry name" value="ARM-type_fold"/>
</dbReference>
<name>A0AAN6GLU6_9BASI</name>
<accession>A0AAN6GLU6</accession>
<feature type="compositionally biased region" description="Basic and acidic residues" evidence="3">
    <location>
        <begin position="761"/>
        <end position="776"/>
    </location>
</feature>
<feature type="region of interest" description="Disordered" evidence="3">
    <location>
        <begin position="379"/>
        <end position="408"/>
    </location>
</feature>
<feature type="compositionally biased region" description="Basic and acidic residues" evidence="3">
    <location>
        <begin position="832"/>
        <end position="845"/>
    </location>
</feature>
<dbReference type="Gene3D" id="1.25.10.10">
    <property type="entry name" value="Leucine-rich Repeat Variant"/>
    <property type="match status" value="1"/>
</dbReference>
<dbReference type="GO" id="GO:0051879">
    <property type="term" value="F:Hsp90 protein binding"/>
    <property type="evidence" value="ECO:0007669"/>
    <property type="project" value="TreeGrafter"/>
</dbReference>